<evidence type="ECO:0000256" key="5">
    <source>
        <dbReference type="ARBA" id="ARBA00022989"/>
    </source>
</evidence>
<evidence type="ECO:0000256" key="7">
    <source>
        <dbReference type="SAM" id="Phobius"/>
    </source>
</evidence>
<dbReference type="InterPro" id="IPR010627">
    <property type="entry name" value="Prepilin_pept_A24_N"/>
</dbReference>
<accession>A0A6V7RGX7</accession>
<dbReference type="RefSeq" id="WP_186087359.1">
    <property type="nucleotide sequence ID" value="NZ_BMDB01000001.1"/>
</dbReference>
<dbReference type="Pfam" id="PF06750">
    <property type="entry name" value="A24_N_bact"/>
    <property type="match status" value="1"/>
</dbReference>
<evidence type="ECO:0000256" key="1">
    <source>
        <dbReference type="ARBA" id="ARBA00004651"/>
    </source>
</evidence>
<feature type="transmembrane region" description="Helical" evidence="7">
    <location>
        <begin position="66"/>
        <end position="87"/>
    </location>
</feature>
<keyword evidence="5 7" id="KW-1133">Transmembrane helix</keyword>
<dbReference type="GO" id="GO:0004190">
    <property type="term" value="F:aspartic-type endopeptidase activity"/>
    <property type="evidence" value="ECO:0007669"/>
    <property type="project" value="InterPro"/>
</dbReference>
<feature type="transmembrane region" description="Helical" evidence="7">
    <location>
        <begin position="169"/>
        <end position="202"/>
    </location>
</feature>
<evidence type="ECO:0000313" key="10">
    <source>
        <dbReference type="EMBL" id="CAD2076551.1"/>
    </source>
</evidence>
<evidence type="ECO:0000256" key="6">
    <source>
        <dbReference type="ARBA" id="ARBA00023136"/>
    </source>
</evidence>
<evidence type="ECO:0000313" key="11">
    <source>
        <dbReference type="Proteomes" id="UP000521032"/>
    </source>
</evidence>
<dbReference type="GO" id="GO:0005886">
    <property type="term" value="C:plasma membrane"/>
    <property type="evidence" value="ECO:0007669"/>
    <property type="project" value="UniProtKB-SubCell"/>
</dbReference>
<dbReference type="Pfam" id="PF01478">
    <property type="entry name" value="Peptidase_A24"/>
    <property type="match status" value="1"/>
</dbReference>
<dbReference type="PANTHER" id="PTHR30487:SF0">
    <property type="entry name" value="PREPILIN LEADER PEPTIDASE_N-METHYLTRANSFERASE-RELATED"/>
    <property type="match status" value="1"/>
</dbReference>
<evidence type="ECO:0000259" key="9">
    <source>
        <dbReference type="Pfam" id="PF06750"/>
    </source>
</evidence>
<feature type="transmembrane region" description="Helical" evidence="7">
    <location>
        <begin position="139"/>
        <end position="157"/>
    </location>
</feature>
<organism evidence="10 11">
    <name type="scientific">Phocicoccus schoeneichii</name>
    <dbReference type="NCBI Taxonomy" id="1812261"/>
    <lineage>
        <taxon>Bacteria</taxon>
        <taxon>Bacillati</taxon>
        <taxon>Bacillota</taxon>
        <taxon>Bacilli</taxon>
        <taxon>Bacillales</taxon>
        <taxon>Salinicoccaceae</taxon>
        <taxon>Phocicoccus</taxon>
    </lineage>
</organism>
<dbReference type="InterPro" id="IPR000045">
    <property type="entry name" value="Prepilin_IV_endopep_pep"/>
</dbReference>
<evidence type="ECO:0000256" key="3">
    <source>
        <dbReference type="ARBA" id="ARBA00022475"/>
    </source>
</evidence>
<comment type="caution">
    <text evidence="10">The sequence shown here is derived from an EMBL/GenBank/DDBJ whole genome shotgun (WGS) entry which is preliminary data.</text>
</comment>
<dbReference type="GO" id="GO:0006465">
    <property type="term" value="P:signal peptide processing"/>
    <property type="evidence" value="ECO:0007669"/>
    <property type="project" value="TreeGrafter"/>
</dbReference>
<sequence length="238" mass="27420">MLFFISGTLIASFMFVVSCSEKLNFRLLSRRSRCDHCLKSLSWLELIPIISFLALRGKCRNCKTKIASGCLFVEIILGISFTLPLFFTLEAEYYTHYFLIVSFLIPLSIIDYEQLIVPNHMLVLLSICSVILFPIYSSYFWLKLIIIFLILKVYPYFSKFIGFGDVKLFMILFLIFPANIFLIIFLSTFIIGGLAAIIFEFILKDKNTVYPLVPFITTAFIIVMINLKELKIIFGGLL</sequence>
<keyword evidence="6 7" id="KW-0472">Membrane</keyword>
<evidence type="ECO:0000256" key="4">
    <source>
        <dbReference type="ARBA" id="ARBA00022692"/>
    </source>
</evidence>
<feature type="domain" description="Prepilin type IV endopeptidase peptidase" evidence="8">
    <location>
        <begin position="99"/>
        <end position="196"/>
    </location>
</feature>
<comment type="similarity">
    <text evidence="2">Belongs to the peptidase A24 family.</text>
</comment>
<name>A0A6V7RGX7_9BACL</name>
<dbReference type="EMBL" id="CAJEWE010000010">
    <property type="protein sequence ID" value="CAD2076551.1"/>
    <property type="molecule type" value="Genomic_DNA"/>
</dbReference>
<reference evidence="10 11" key="1">
    <citation type="submission" date="2020-07" db="EMBL/GenBank/DDBJ databases">
        <authorList>
            <person name="Criscuolo A."/>
        </authorList>
    </citation>
    <scope>NUCLEOTIDE SEQUENCE [LARGE SCALE GENOMIC DNA]</scope>
    <source>
        <strain evidence="11">CIP 111030</strain>
    </source>
</reference>
<dbReference type="AlphaFoldDB" id="A0A6V7RGX7"/>
<keyword evidence="11" id="KW-1185">Reference proteome</keyword>
<dbReference type="InterPro" id="IPR050882">
    <property type="entry name" value="Prepilin_peptidase/N-MTase"/>
</dbReference>
<keyword evidence="3" id="KW-1003">Cell membrane</keyword>
<gene>
    <name evidence="10" type="primary">comC</name>
    <name evidence="10" type="ORF">JEOSCH030_01099</name>
</gene>
<feature type="domain" description="Prepilin peptidase A24 N-terminal" evidence="9">
    <location>
        <begin position="5"/>
        <end position="83"/>
    </location>
</feature>
<proteinExistence type="inferred from homology"/>
<comment type="subcellular location">
    <subcellularLocation>
        <location evidence="1">Cell membrane</location>
        <topology evidence="1">Multi-pass membrane protein</topology>
    </subcellularLocation>
</comment>
<dbReference type="PANTHER" id="PTHR30487">
    <property type="entry name" value="TYPE 4 PREPILIN-LIKE PROTEINS LEADER PEPTIDE-PROCESSING ENZYME"/>
    <property type="match status" value="1"/>
</dbReference>
<keyword evidence="4 7" id="KW-0812">Transmembrane</keyword>
<dbReference type="Proteomes" id="UP000521032">
    <property type="component" value="Unassembled WGS sequence"/>
</dbReference>
<evidence type="ECO:0000259" key="8">
    <source>
        <dbReference type="Pfam" id="PF01478"/>
    </source>
</evidence>
<dbReference type="Gene3D" id="1.20.120.1220">
    <property type="match status" value="1"/>
</dbReference>
<feature type="transmembrane region" description="Helical" evidence="7">
    <location>
        <begin position="93"/>
        <end position="110"/>
    </location>
</feature>
<feature type="transmembrane region" description="Helical" evidence="7">
    <location>
        <begin position="208"/>
        <end position="227"/>
    </location>
</feature>
<evidence type="ECO:0000256" key="2">
    <source>
        <dbReference type="ARBA" id="ARBA00005801"/>
    </source>
</evidence>
<protein>
    <submittedName>
        <fullName evidence="10">Type 4 prepilin-like proteins leader peptide-processing enzyme</fullName>
    </submittedName>
</protein>